<reference evidence="1" key="2">
    <citation type="submission" date="2015-03" db="UniProtKB">
        <authorList>
            <consortium name="EnsemblPlants"/>
        </authorList>
    </citation>
    <scope>IDENTIFICATION</scope>
</reference>
<organism evidence="1 2">
    <name type="scientific">Brassica oleracea var. oleracea</name>
    <dbReference type="NCBI Taxonomy" id="109376"/>
    <lineage>
        <taxon>Eukaryota</taxon>
        <taxon>Viridiplantae</taxon>
        <taxon>Streptophyta</taxon>
        <taxon>Embryophyta</taxon>
        <taxon>Tracheophyta</taxon>
        <taxon>Spermatophyta</taxon>
        <taxon>Magnoliopsida</taxon>
        <taxon>eudicotyledons</taxon>
        <taxon>Gunneridae</taxon>
        <taxon>Pentapetalae</taxon>
        <taxon>rosids</taxon>
        <taxon>malvids</taxon>
        <taxon>Brassicales</taxon>
        <taxon>Brassicaceae</taxon>
        <taxon>Brassiceae</taxon>
        <taxon>Brassica</taxon>
    </lineage>
</organism>
<proteinExistence type="predicted"/>
<accession>A0A0D3CLH2</accession>
<protein>
    <submittedName>
        <fullName evidence="1">Uncharacterized protein</fullName>
    </submittedName>
</protein>
<evidence type="ECO:0000313" key="2">
    <source>
        <dbReference type="Proteomes" id="UP000032141"/>
    </source>
</evidence>
<dbReference type="Gramene" id="Bo5g137580.1">
    <property type="protein sequence ID" value="Bo5g137580.1"/>
    <property type="gene ID" value="Bo5g137580"/>
</dbReference>
<dbReference type="AlphaFoldDB" id="A0A0D3CLH2"/>
<evidence type="ECO:0000313" key="1">
    <source>
        <dbReference type="EnsemblPlants" id="Bo5g137580.1"/>
    </source>
</evidence>
<name>A0A0D3CLH2_BRAOL</name>
<dbReference type="HOGENOM" id="CLU_2907211_0_0_1"/>
<keyword evidence="2" id="KW-1185">Reference proteome</keyword>
<dbReference type="Proteomes" id="UP000032141">
    <property type="component" value="Chromosome C5"/>
</dbReference>
<dbReference type="EnsemblPlants" id="Bo5g137580.1">
    <property type="protein sequence ID" value="Bo5g137580.1"/>
    <property type="gene ID" value="Bo5g137580"/>
</dbReference>
<sequence length="62" mass="7041">MASLKVSMSLKPKPPAYLGSVRVDHATQHIFLFSGFASHQKRVRRDCICLHREIGNLKHDIV</sequence>
<reference evidence="1 2" key="1">
    <citation type="journal article" date="2014" name="Genome Biol.">
        <title>Transcriptome and methylome profiling reveals relics of genome dominance in the mesopolyploid Brassica oleracea.</title>
        <authorList>
            <person name="Parkin I.A."/>
            <person name="Koh C."/>
            <person name="Tang H."/>
            <person name="Robinson S.J."/>
            <person name="Kagale S."/>
            <person name="Clarke W.E."/>
            <person name="Town C.D."/>
            <person name="Nixon J."/>
            <person name="Krishnakumar V."/>
            <person name="Bidwell S.L."/>
            <person name="Denoeud F."/>
            <person name="Belcram H."/>
            <person name="Links M.G."/>
            <person name="Just J."/>
            <person name="Clarke C."/>
            <person name="Bender T."/>
            <person name="Huebert T."/>
            <person name="Mason A.S."/>
            <person name="Pires J.C."/>
            <person name="Barker G."/>
            <person name="Moore J."/>
            <person name="Walley P.G."/>
            <person name="Manoli S."/>
            <person name="Batley J."/>
            <person name="Edwards D."/>
            <person name="Nelson M.N."/>
            <person name="Wang X."/>
            <person name="Paterson A.H."/>
            <person name="King G."/>
            <person name="Bancroft I."/>
            <person name="Chalhoub B."/>
            <person name="Sharpe A.G."/>
        </authorList>
    </citation>
    <scope>NUCLEOTIDE SEQUENCE</scope>
    <source>
        <strain evidence="1 2">cv. TO1000</strain>
    </source>
</reference>